<evidence type="ECO:0000313" key="5">
    <source>
        <dbReference type="Proteomes" id="UP000184216"/>
    </source>
</evidence>
<organism evidence="3 6">
    <name type="scientific">Flavobacterium pectinovorum</name>
    <dbReference type="NCBI Taxonomy" id="29533"/>
    <lineage>
        <taxon>Bacteria</taxon>
        <taxon>Pseudomonadati</taxon>
        <taxon>Bacteroidota</taxon>
        <taxon>Flavobacteriia</taxon>
        <taxon>Flavobacteriales</taxon>
        <taxon>Flavobacteriaceae</taxon>
        <taxon>Flavobacterium</taxon>
    </lineage>
</organism>
<dbReference type="RefSeq" id="WP_073395477.1">
    <property type="nucleotide sequence ID" value="NZ_FRBX01000003.1"/>
</dbReference>
<dbReference type="InterPro" id="IPR037682">
    <property type="entry name" value="TonB_C"/>
</dbReference>
<evidence type="ECO:0000313" key="4">
    <source>
        <dbReference type="EMBL" id="SHM55933.1"/>
    </source>
</evidence>
<dbReference type="AlphaFoldDB" id="A0AB36NVH9"/>
<evidence type="ECO:0000313" key="6">
    <source>
        <dbReference type="Proteomes" id="UP000198431"/>
    </source>
</evidence>
<dbReference type="Gene3D" id="3.30.1150.10">
    <property type="match status" value="1"/>
</dbReference>
<reference evidence="4 5" key="2">
    <citation type="submission" date="2016-11" db="EMBL/GenBank/DDBJ databases">
        <authorList>
            <person name="Varghese N."/>
            <person name="Submissions S."/>
        </authorList>
    </citation>
    <scope>NUCLEOTIDE SEQUENCE [LARGE SCALE GENOMIC DNA]</scope>
    <source>
        <strain evidence="4 5">DSM 6368</strain>
    </source>
</reference>
<gene>
    <name evidence="3" type="ORF">B0A72_21255</name>
    <name evidence="4" type="ORF">SAMN05444387_2812</name>
</gene>
<accession>A0AB36NVH9</accession>
<feature type="signal peptide" evidence="1">
    <location>
        <begin position="1"/>
        <end position="18"/>
    </location>
</feature>
<dbReference type="EMBL" id="FRBX01000003">
    <property type="protein sequence ID" value="SHM55933.1"/>
    <property type="molecule type" value="Genomic_DNA"/>
</dbReference>
<sequence>MKKFLLLILICFAQITFSQTTKEVGKPNVDEVSDINNENLVYNTQGVDEKPEFPGGVAVFNSFLDKNFIKPADKPKMRGKIYFTFIIEKDGSLRDIKILRDLGYGTGDEALRVIKLAPKWNPGKHKNKEVRTLNAGLITVS</sequence>
<feature type="chain" id="PRO_5044296645" evidence="1">
    <location>
        <begin position="19"/>
        <end position="141"/>
    </location>
</feature>
<dbReference type="GO" id="GO:0055085">
    <property type="term" value="P:transmembrane transport"/>
    <property type="evidence" value="ECO:0007669"/>
    <property type="project" value="InterPro"/>
</dbReference>
<evidence type="ECO:0000256" key="1">
    <source>
        <dbReference type="SAM" id="SignalP"/>
    </source>
</evidence>
<comment type="caution">
    <text evidence="3">The sequence shown here is derived from an EMBL/GenBank/DDBJ whole genome shotgun (WGS) entry which is preliminary data.</text>
</comment>
<dbReference type="Pfam" id="PF03544">
    <property type="entry name" value="TonB_C"/>
    <property type="match status" value="1"/>
</dbReference>
<dbReference type="EMBL" id="MUHB01000025">
    <property type="protein sequence ID" value="OXB00106.1"/>
    <property type="molecule type" value="Genomic_DNA"/>
</dbReference>
<dbReference type="Proteomes" id="UP000184216">
    <property type="component" value="Unassembled WGS sequence"/>
</dbReference>
<dbReference type="SUPFAM" id="SSF74653">
    <property type="entry name" value="TolA/TonB C-terminal domain"/>
    <property type="match status" value="1"/>
</dbReference>
<protein>
    <submittedName>
        <fullName evidence="4">TonB protein C-terminal</fullName>
    </submittedName>
</protein>
<reference evidence="3 6" key="1">
    <citation type="submission" date="2016-11" db="EMBL/GenBank/DDBJ databases">
        <title>Whole genomes of Flavobacteriaceae.</title>
        <authorList>
            <person name="Stine C."/>
            <person name="Li C."/>
            <person name="Tadesse D."/>
        </authorList>
    </citation>
    <scope>NUCLEOTIDE SEQUENCE [LARGE SCALE GENOMIC DNA]</scope>
    <source>
        <strain evidence="3 6">ATCC 19366</strain>
    </source>
</reference>
<evidence type="ECO:0000313" key="3">
    <source>
        <dbReference type="EMBL" id="OXB00106.1"/>
    </source>
</evidence>
<keyword evidence="5" id="KW-1185">Reference proteome</keyword>
<proteinExistence type="predicted"/>
<evidence type="ECO:0000259" key="2">
    <source>
        <dbReference type="Pfam" id="PF03544"/>
    </source>
</evidence>
<dbReference type="Proteomes" id="UP000198431">
    <property type="component" value="Unassembled WGS sequence"/>
</dbReference>
<name>A0AB36NVH9_9FLAO</name>
<keyword evidence="1" id="KW-0732">Signal</keyword>
<feature type="domain" description="TonB C-terminal" evidence="2">
    <location>
        <begin position="72"/>
        <end position="131"/>
    </location>
</feature>